<organism evidence="1 4">
    <name type="scientific">Poseidonibacter ostreae</name>
    <dbReference type="NCBI Taxonomy" id="2654171"/>
    <lineage>
        <taxon>Bacteria</taxon>
        <taxon>Pseudomonadati</taxon>
        <taxon>Campylobacterota</taxon>
        <taxon>Epsilonproteobacteria</taxon>
        <taxon>Campylobacterales</taxon>
        <taxon>Arcobacteraceae</taxon>
        <taxon>Poseidonibacter</taxon>
    </lineage>
</organism>
<keyword evidence="3" id="KW-1185">Reference proteome</keyword>
<dbReference type="Proteomes" id="UP000472839">
    <property type="component" value="Unassembled WGS sequence"/>
</dbReference>
<evidence type="ECO:0000313" key="2">
    <source>
        <dbReference type="EMBL" id="KAB7891904.1"/>
    </source>
</evidence>
<reference evidence="3 4" key="1">
    <citation type="submission" date="2019-10" db="EMBL/GenBank/DDBJ databases">
        <title>Poseidonibacter ostreae sp. nov., isolated from the gut of the Ostrea denselamellosa.</title>
        <authorList>
            <person name="Choi A."/>
        </authorList>
    </citation>
    <scope>NUCLEOTIDE SEQUENCE [LARGE SCALE GENOMIC DNA]</scope>
    <source>
        <strain evidence="1 4">SJOD-M-33</strain>
        <strain evidence="2 3">SJOD-M-5</strain>
    </source>
</reference>
<name>A0A6L4WSY7_9BACT</name>
<protein>
    <submittedName>
        <fullName evidence="1">Uncharacterized protein</fullName>
    </submittedName>
</protein>
<evidence type="ECO:0000313" key="3">
    <source>
        <dbReference type="Proteomes" id="UP000461010"/>
    </source>
</evidence>
<dbReference type="AlphaFoldDB" id="A0A6L4WSY7"/>
<dbReference type="Proteomes" id="UP000461010">
    <property type="component" value="Unassembled WGS sequence"/>
</dbReference>
<accession>A0A6L4WSY7</accession>
<dbReference type="EMBL" id="WFKK01000018">
    <property type="protein sequence ID" value="KAB7888971.1"/>
    <property type="molecule type" value="Genomic_DNA"/>
</dbReference>
<evidence type="ECO:0000313" key="1">
    <source>
        <dbReference type="EMBL" id="KAB7888971.1"/>
    </source>
</evidence>
<comment type="caution">
    <text evidence="1">The sequence shown here is derived from an EMBL/GenBank/DDBJ whole genome shotgun (WGS) entry which is preliminary data.</text>
</comment>
<gene>
    <name evidence="2" type="ORF">GBG18_04770</name>
    <name evidence="1" type="ORF">GBG19_07220</name>
</gene>
<dbReference type="EMBL" id="WFKJ01000010">
    <property type="protein sequence ID" value="KAB7891904.1"/>
    <property type="molecule type" value="Genomic_DNA"/>
</dbReference>
<evidence type="ECO:0000313" key="4">
    <source>
        <dbReference type="Proteomes" id="UP000472839"/>
    </source>
</evidence>
<sequence>MNKIQSFPNAQQVKSDIKDKYTTSDKLEEWENFAIKMIKVYEVREHKREEQERKCLHCQEDLHPDNRSNSLHHLDYDHICKNKDRPHKYRVKEKNDDIEIPPCKSCKEESPKLFNQCMDKIVYVHQECHNVIHEIEEPVDKDGNLIF</sequence>
<dbReference type="RefSeq" id="WP_152188888.1">
    <property type="nucleotide sequence ID" value="NZ_WFKI01000096.1"/>
</dbReference>
<proteinExistence type="predicted"/>